<accession>A0AAW1Y9S4</accession>
<gene>
    <name evidence="1" type="ORF">M0R45_011354</name>
</gene>
<dbReference type="EMBL" id="JBEDUW010000002">
    <property type="protein sequence ID" value="KAK9945860.1"/>
    <property type="molecule type" value="Genomic_DNA"/>
</dbReference>
<dbReference type="AlphaFoldDB" id="A0AAW1Y9S4"/>
<comment type="caution">
    <text evidence="1">The sequence shown here is derived from an EMBL/GenBank/DDBJ whole genome shotgun (WGS) entry which is preliminary data.</text>
</comment>
<proteinExistence type="predicted"/>
<keyword evidence="2" id="KW-1185">Reference proteome</keyword>
<evidence type="ECO:0000313" key="1">
    <source>
        <dbReference type="EMBL" id="KAK9945860.1"/>
    </source>
</evidence>
<organism evidence="1 2">
    <name type="scientific">Rubus argutus</name>
    <name type="common">Southern blackberry</name>
    <dbReference type="NCBI Taxonomy" id="59490"/>
    <lineage>
        <taxon>Eukaryota</taxon>
        <taxon>Viridiplantae</taxon>
        <taxon>Streptophyta</taxon>
        <taxon>Embryophyta</taxon>
        <taxon>Tracheophyta</taxon>
        <taxon>Spermatophyta</taxon>
        <taxon>Magnoliopsida</taxon>
        <taxon>eudicotyledons</taxon>
        <taxon>Gunneridae</taxon>
        <taxon>Pentapetalae</taxon>
        <taxon>rosids</taxon>
        <taxon>fabids</taxon>
        <taxon>Rosales</taxon>
        <taxon>Rosaceae</taxon>
        <taxon>Rosoideae</taxon>
        <taxon>Rosoideae incertae sedis</taxon>
        <taxon>Rubus</taxon>
    </lineage>
</organism>
<protein>
    <submittedName>
        <fullName evidence="1">Uncharacterized protein</fullName>
    </submittedName>
</protein>
<evidence type="ECO:0000313" key="2">
    <source>
        <dbReference type="Proteomes" id="UP001457282"/>
    </source>
</evidence>
<reference evidence="1 2" key="1">
    <citation type="journal article" date="2023" name="G3 (Bethesda)">
        <title>A chromosome-length genome assembly and annotation of blackberry (Rubus argutus, cv. 'Hillquist').</title>
        <authorList>
            <person name="Bruna T."/>
            <person name="Aryal R."/>
            <person name="Dudchenko O."/>
            <person name="Sargent D.J."/>
            <person name="Mead D."/>
            <person name="Buti M."/>
            <person name="Cavallini A."/>
            <person name="Hytonen T."/>
            <person name="Andres J."/>
            <person name="Pham M."/>
            <person name="Weisz D."/>
            <person name="Mascagni F."/>
            <person name="Usai G."/>
            <person name="Natali L."/>
            <person name="Bassil N."/>
            <person name="Fernandez G.E."/>
            <person name="Lomsadze A."/>
            <person name="Armour M."/>
            <person name="Olukolu B."/>
            <person name="Poorten T."/>
            <person name="Britton C."/>
            <person name="Davik J."/>
            <person name="Ashrafi H."/>
            <person name="Aiden E.L."/>
            <person name="Borodovsky M."/>
            <person name="Worthington M."/>
        </authorList>
    </citation>
    <scope>NUCLEOTIDE SEQUENCE [LARGE SCALE GENOMIC DNA]</scope>
    <source>
        <strain evidence="1">PI 553951</strain>
    </source>
</reference>
<name>A0AAW1Y9S4_RUBAR</name>
<sequence>MPTHADPKLRHNRFFLWTPRAAQNHREPLSQTTTISGVPRLLRSLGLPKFHSHDHHPPLPSSTPLKPSIHLYQVSKRRAPLHHLAPPFTASGPPRTISDHASALSTTLF</sequence>
<dbReference type="Proteomes" id="UP001457282">
    <property type="component" value="Unassembled WGS sequence"/>
</dbReference>